<feature type="non-terminal residue" evidence="7">
    <location>
        <position position="595"/>
    </location>
</feature>
<dbReference type="Pfam" id="PF05672">
    <property type="entry name" value="MAP7"/>
    <property type="match status" value="1"/>
</dbReference>
<feature type="compositionally biased region" description="Acidic residues" evidence="6">
    <location>
        <begin position="384"/>
        <end position="393"/>
    </location>
</feature>
<dbReference type="Proteomes" id="UP000886611">
    <property type="component" value="Unassembled WGS sequence"/>
</dbReference>
<feature type="region of interest" description="Disordered" evidence="6">
    <location>
        <begin position="130"/>
        <end position="152"/>
    </location>
</feature>
<keyword evidence="8" id="KW-1185">Reference proteome</keyword>
<proteinExistence type="inferred from homology"/>
<feature type="compositionally biased region" description="Polar residues" evidence="6">
    <location>
        <begin position="429"/>
        <end position="441"/>
    </location>
</feature>
<evidence type="ECO:0000256" key="1">
    <source>
        <dbReference type="ARBA" id="ARBA00004245"/>
    </source>
</evidence>
<dbReference type="InterPro" id="IPR051483">
    <property type="entry name" value="MAP7_domain-containing"/>
</dbReference>
<evidence type="ECO:0000256" key="4">
    <source>
        <dbReference type="ARBA" id="ARBA00023054"/>
    </source>
</evidence>
<feature type="compositionally biased region" description="Polar residues" evidence="6">
    <location>
        <begin position="306"/>
        <end position="334"/>
    </location>
</feature>
<dbReference type="PANTHER" id="PTHR15073:SF4">
    <property type="entry name" value="ENSCONSIN"/>
    <property type="match status" value="1"/>
</dbReference>
<feature type="region of interest" description="Disordered" evidence="6">
    <location>
        <begin position="278"/>
        <end position="595"/>
    </location>
</feature>
<dbReference type="AlphaFoldDB" id="A0A8X7XE09"/>
<feature type="compositionally biased region" description="Basic and acidic residues" evidence="6">
    <location>
        <begin position="397"/>
        <end position="406"/>
    </location>
</feature>
<dbReference type="GO" id="GO:0000226">
    <property type="term" value="P:microtubule cytoskeleton organization"/>
    <property type="evidence" value="ECO:0007669"/>
    <property type="project" value="InterPro"/>
</dbReference>
<dbReference type="GO" id="GO:0015630">
    <property type="term" value="C:microtubule cytoskeleton"/>
    <property type="evidence" value="ECO:0007669"/>
    <property type="project" value="InterPro"/>
</dbReference>
<reference evidence="7 8" key="1">
    <citation type="journal article" date="2021" name="Cell">
        <title>Tracing the genetic footprints of vertebrate landing in non-teleost ray-finned fishes.</title>
        <authorList>
            <person name="Bi X."/>
            <person name="Wang K."/>
            <person name="Yang L."/>
            <person name="Pan H."/>
            <person name="Jiang H."/>
            <person name="Wei Q."/>
            <person name="Fang M."/>
            <person name="Yu H."/>
            <person name="Zhu C."/>
            <person name="Cai Y."/>
            <person name="He Y."/>
            <person name="Gan X."/>
            <person name="Zeng H."/>
            <person name="Yu D."/>
            <person name="Zhu Y."/>
            <person name="Jiang H."/>
            <person name="Qiu Q."/>
            <person name="Yang H."/>
            <person name="Zhang Y.E."/>
            <person name="Wang W."/>
            <person name="Zhu M."/>
            <person name="He S."/>
            <person name="Zhang G."/>
        </authorList>
    </citation>
    <scope>NUCLEOTIDE SEQUENCE [LARGE SCALE GENOMIC DNA]</scope>
    <source>
        <strain evidence="7">Bchr_013</strain>
    </source>
</reference>
<dbReference type="EMBL" id="JAATIS010000859">
    <property type="protein sequence ID" value="KAG2467390.1"/>
    <property type="molecule type" value="Genomic_DNA"/>
</dbReference>
<keyword evidence="5" id="KW-0206">Cytoskeleton</keyword>
<feature type="non-terminal residue" evidence="7">
    <location>
        <position position="1"/>
    </location>
</feature>
<feature type="compositionally biased region" description="Basic and acidic residues" evidence="6">
    <location>
        <begin position="278"/>
        <end position="305"/>
    </location>
</feature>
<evidence type="ECO:0000256" key="6">
    <source>
        <dbReference type="SAM" id="MobiDB-lite"/>
    </source>
</evidence>
<evidence type="ECO:0000313" key="7">
    <source>
        <dbReference type="EMBL" id="KAG2467390.1"/>
    </source>
</evidence>
<keyword evidence="4" id="KW-0175">Coiled coil</keyword>
<comment type="similarity">
    <text evidence="2">Belongs to the MAP7 family.</text>
</comment>
<name>A0A8X7XE09_POLSE</name>
<feature type="compositionally biased region" description="Polar residues" evidence="6">
    <location>
        <begin position="67"/>
        <end position="76"/>
    </location>
</feature>
<accession>A0A8X7XE09</accession>
<evidence type="ECO:0000256" key="3">
    <source>
        <dbReference type="ARBA" id="ARBA00022490"/>
    </source>
</evidence>
<organism evidence="7 8">
    <name type="scientific">Polypterus senegalus</name>
    <name type="common">Senegal bichir</name>
    <dbReference type="NCBI Taxonomy" id="55291"/>
    <lineage>
        <taxon>Eukaryota</taxon>
        <taxon>Metazoa</taxon>
        <taxon>Chordata</taxon>
        <taxon>Craniata</taxon>
        <taxon>Vertebrata</taxon>
        <taxon>Euteleostomi</taxon>
        <taxon>Actinopterygii</taxon>
        <taxon>Polypteriformes</taxon>
        <taxon>Polypteridae</taxon>
        <taxon>Polypterus</taxon>
    </lineage>
</organism>
<feature type="region of interest" description="Disordered" evidence="6">
    <location>
        <begin position="1"/>
        <end position="83"/>
    </location>
</feature>
<sequence length="595" mass="68499">MPGLPSAIRQERLKKTGGRLASPGLFTINEEDEQQRNGGCRKTKGSETQPKADEKISLAPHRPASGHSPTSTNKNETLLVKVDERQRLARERREQREKQLAARESALLEREERAKQYYEKHLEERKKKLEEQRLKEERRRAAVEEKRRQKLEEEKERHEAVVRRTIERSFVESAFLFLDLAGLENNVQGDADRRSVSTVNLSKHVDPVINKRLSSSSATLLNSSDRARRLQLTPWESNIVSRLLTPTHSYLARSKSAASLSGESDVKQGQRGLTWWSKEEGSSEYDEQLRKVNKNDKENEKERKSLSSLTGRSAVKRSQSPGVKSRAKSSSPVRRTTPHKATRSANPRQIKSPAKSAEDSPSHSRPISPGNIRPGRTEPIMGHDDEEEDDQTPDDLQLSREPKQELRSLPVEGTSKSEFAEGGGGESTPAVSQSATSTSSLVHPGVVGKPSAGTTDPEEATRLLAEKRRQAREQREREEQERREKEEAERNRREELQRIKVDANANEMGEEPWQREEIKRTEAEEKMNEERQRQLEEDRQRQKEEEEEMAKLQKQKEEEEARHRQEAERLRQERERHFLKEEQERLERKKVPVTL</sequence>
<feature type="compositionally biased region" description="Basic and acidic residues" evidence="6">
    <location>
        <begin position="459"/>
        <end position="501"/>
    </location>
</feature>
<protein>
    <submittedName>
        <fullName evidence="7">MAP7 protein</fullName>
    </submittedName>
</protein>
<comment type="caution">
    <text evidence="7">The sequence shown here is derived from an EMBL/GenBank/DDBJ whole genome shotgun (WGS) entry which is preliminary data.</text>
</comment>
<evidence type="ECO:0000313" key="8">
    <source>
        <dbReference type="Proteomes" id="UP000886611"/>
    </source>
</evidence>
<dbReference type="InterPro" id="IPR008604">
    <property type="entry name" value="MAP7_fam"/>
</dbReference>
<evidence type="ECO:0000256" key="2">
    <source>
        <dbReference type="ARBA" id="ARBA00007525"/>
    </source>
</evidence>
<dbReference type="PANTHER" id="PTHR15073">
    <property type="entry name" value="MICROTUBULE-ASSOCIATED PROTEIN"/>
    <property type="match status" value="1"/>
</dbReference>
<comment type="subcellular location">
    <subcellularLocation>
        <location evidence="1">Cytoplasm</location>
        <location evidence="1">Cytoskeleton</location>
    </subcellularLocation>
</comment>
<gene>
    <name evidence="7" type="primary">Map7_2</name>
    <name evidence="7" type="ORF">GTO96_0010565</name>
</gene>
<evidence type="ECO:0000256" key="5">
    <source>
        <dbReference type="ARBA" id="ARBA00023212"/>
    </source>
</evidence>
<keyword evidence="3" id="KW-0963">Cytoplasm</keyword>
<feature type="compositionally biased region" description="Basic and acidic residues" evidence="6">
    <location>
        <begin position="512"/>
        <end position="595"/>
    </location>
</feature>